<comment type="caution">
    <text evidence="2">The sequence shown here is derived from an EMBL/GenBank/DDBJ whole genome shotgun (WGS) entry which is preliminary data.</text>
</comment>
<feature type="domain" description="PAS" evidence="1">
    <location>
        <begin position="150"/>
        <end position="202"/>
    </location>
</feature>
<dbReference type="Pfam" id="PF13426">
    <property type="entry name" value="PAS_9"/>
    <property type="match status" value="1"/>
</dbReference>
<dbReference type="PROSITE" id="PS50112">
    <property type="entry name" value="PAS"/>
    <property type="match status" value="1"/>
</dbReference>
<evidence type="ECO:0000313" key="2">
    <source>
        <dbReference type="EMBL" id="NHB76970.1"/>
    </source>
</evidence>
<gene>
    <name evidence="2" type="primary">ppsR</name>
    <name evidence="2" type="ORF">G8O29_09485</name>
</gene>
<organism evidence="2 3">
    <name type="scientific">Rhodobacter calidifons</name>
    <dbReference type="NCBI Taxonomy" id="2715277"/>
    <lineage>
        <taxon>Bacteria</taxon>
        <taxon>Pseudomonadati</taxon>
        <taxon>Pseudomonadota</taxon>
        <taxon>Alphaproteobacteria</taxon>
        <taxon>Rhodobacterales</taxon>
        <taxon>Rhodobacter group</taxon>
        <taxon>Rhodobacter</taxon>
    </lineage>
</organism>
<reference evidence="2 3" key="1">
    <citation type="journal article" date="2022" name="Microorganisms">
        <title>Genome Sequence and Characterization of a Xanthorhodopsin-Containing, Aerobic Anoxygenic Phototrophic Rhodobacter Species, Isolated from Mesophilic Conditions at Yellowstone National Park.</title>
        <authorList>
            <person name="Kyndt J.A."/>
            <person name="Robertson S."/>
            <person name="Shoffstall I.B."/>
            <person name="Ramaley R.F."/>
            <person name="Meyer T.E."/>
        </authorList>
    </citation>
    <scope>NUCLEOTIDE SEQUENCE [LARGE SCALE GENOMIC DNA]</scope>
    <source>
        <strain evidence="2 3">M37P</strain>
    </source>
</reference>
<dbReference type="InterPro" id="IPR000014">
    <property type="entry name" value="PAS"/>
</dbReference>
<dbReference type="Gene3D" id="1.10.10.60">
    <property type="entry name" value="Homeodomain-like"/>
    <property type="match status" value="1"/>
</dbReference>
<dbReference type="Gene3D" id="3.30.450.20">
    <property type="entry name" value="PAS domain"/>
    <property type="match status" value="3"/>
</dbReference>
<proteinExistence type="predicted"/>
<dbReference type="NCBIfam" id="TIGR02040">
    <property type="entry name" value="PpsR-CrtJ"/>
    <property type="match status" value="1"/>
</dbReference>
<dbReference type="Pfam" id="PF02954">
    <property type="entry name" value="HTH_8"/>
    <property type="match status" value="1"/>
</dbReference>
<dbReference type="InterPro" id="IPR009057">
    <property type="entry name" value="Homeodomain-like_sf"/>
</dbReference>
<dbReference type="EMBL" id="JAANHS010000006">
    <property type="protein sequence ID" value="NHB76970.1"/>
    <property type="molecule type" value="Genomic_DNA"/>
</dbReference>
<keyword evidence="3" id="KW-1185">Reference proteome</keyword>
<dbReference type="Proteomes" id="UP001515660">
    <property type="component" value="Unassembled WGS sequence"/>
</dbReference>
<dbReference type="InterPro" id="IPR011785">
    <property type="entry name" value="Tscrpt_reg_PpsR-CrtJ"/>
</dbReference>
<protein>
    <submittedName>
        <fullName evidence="2">Transcriptional regulator PpsR</fullName>
    </submittedName>
</protein>
<dbReference type="InterPro" id="IPR013767">
    <property type="entry name" value="PAS_fold"/>
</dbReference>
<evidence type="ECO:0000259" key="1">
    <source>
        <dbReference type="PROSITE" id="PS50112"/>
    </source>
</evidence>
<name>A0ABX0G6W4_9RHOB</name>
<dbReference type="InterPro" id="IPR035965">
    <property type="entry name" value="PAS-like_dom_sf"/>
</dbReference>
<dbReference type="PRINTS" id="PR01590">
    <property type="entry name" value="HTHFIS"/>
</dbReference>
<dbReference type="Pfam" id="PF00989">
    <property type="entry name" value="PAS"/>
    <property type="match status" value="1"/>
</dbReference>
<dbReference type="SUPFAM" id="SSF46689">
    <property type="entry name" value="Homeodomain-like"/>
    <property type="match status" value="1"/>
</dbReference>
<dbReference type="InterPro" id="IPR002197">
    <property type="entry name" value="HTH_Fis"/>
</dbReference>
<dbReference type="SMART" id="SM00091">
    <property type="entry name" value="PAS"/>
    <property type="match status" value="2"/>
</dbReference>
<accession>A0ABX0G6W4</accession>
<dbReference type="SUPFAM" id="SSF55785">
    <property type="entry name" value="PYP-like sensor domain (PAS domain)"/>
    <property type="match status" value="2"/>
</dbReference>
<dbReference type="CDD" id="cd00130">
    <property type="entry name" value="PAS"/>
    <property type="match status" value="2"/>
</dbReference>
<sequence length="470" mass="51897">MELDCHGDTGPGTAVGAGEVQEVLDLLGAASDLTIVVAPDRTVETVVANPRSGLAGLVAGWEGQPLQSLFAEESWAKLAPRLEQESPGPAMELNHAGQVQYEFPVRYVLRPWQGRVLMMGRDLRPLAEVQQQLVLAHRAIGRDHEAQRELETRYRVLMEENSFPLLIVSETTGRIVDLNSSAARLLGAARNDLLNSPVAQEFDGRRRGELIESLSRNATSDQTSYLDLTVRRTAQRVKINAKLFRAARDRLLLCRIGLSESAQSQEGERSLMLQNLFEKGADAIVFLDGNGLIKAANEAFLNLTDSHSPSVVIDRAFSDFLSRGAVDLKVLLDNVKRLGHLRHYRTRLNTDYMGEVSVELSASLFEERGRQIIGIVARDSAVRDSIVWPTAPGAENEGLRNVMRLVGYSTLKEIVDETTEIIEKMCIEAALEMSGNNRAAAAELLSLSRQSLYVKLRKFGILNKETSDQA</sequence>
<evidence type="ECO:0000313" key="3">
    <source>
        <dbReference type="Proteomes" id="UP001515660"/>
    </source>
</evidence>